<comment type="subcellular location">
    <subcellularLocation>
        <location evidence="1">Cell membrane</location>
    </subcellularLocation>
</comment>
<evidence type="ECO:0000259" key="12">
    <source>
        <dbReference type="Pfam" id="PF00535"/>
    </source>
</evidence>
<feature type="transmembrane region" description="Helical" evidence="11">
    <location>
        <begin position="271"/>
        <end position="290"/>
    </location>
</feature>
<feature type="domain" description="Glycosyltransferase 2-like" evidence="12">
    <location>
        <begin position="35"/>
        <end position="164"/>
    </location>
</feature>
<comment type="similarity">
    <text evidence="9">Belongs to the glycosyltransferase 2 family. CrtQ subfamily.</text>
</comment>
<dbReference type="PANTHER" id="PTHR43646:SF2">
    <property type="entry name" value="GLYCOSYLTRANSFERASE 2-LIKE DOMAIN-CONTAINING PROTEIN"/>
    <property type="match status" value="1"/>
</dbReference>
<evidence type="ECO:0000256" key="7">
    <source>
        <dbReference type="ARBA" id="ARBA00037281"/>
    </source>
</evidence>
<evidence type="ECO:0000256" key="5">
    <source>
        <dbReference type="ARBA" id="ARBA00022746"/>
    </source>
</evidence>
<protein>
    <recommendedName>
        <fullName evidence="10">4,4'-diaponeurosporenoate glycosyltransferase</fullName>
    </recommendedName>
</protein>
<comment type="pathway">
    <text evidence="8">Carotenoid biosynthesis; staphyloxanthin biosynthesis; staphyloxanthin from farnesyl diphosphate: step 4/5.</text>
</comment>
<dbReference type="PANTHER" id="PTHR43646">
    <property type="entry name" value="GLYCOSYLTRANSFERASE"/>
    <property type="match status" value="1"/>
</dbReference>
<evidence type="ECO:0000313" key="13">
    <source>
        <dbReference type="EMBL" id="STO08892.1"/>
    </source>
</evidence>
<evidence type="ECO:0000256" key="9">
    <source>
        <dbReference type="ARBA" id="ARBA00038120"/>
    </source>
</evidence>
<dbReference type="SUPFAM" id="SSF53448">
    <property type="entry name" value="Nucleotide-diphospho-sugar transferases"/>
    <property type="match status" value="1"/>
</dbReference>
<evidence type="ECO:0000256" key="3">
    <source>
        <dbReference type="ARBA" id="ARBA00022676"/>
    </source>
</evidence>
<dbReference type="GO" id="GO:0005886">
    <property type="term" value="C:plasma membrane"/>
    <property type="evidence" value="ECO:0007669"/>
    <property type="project" value="UniProtKB-SubCell"/>
</dbReference>
<proteinExistence type="inferred from homology"/>
<dbReference type="GO" id="GO:0016117">
    <property type="term" value="P:carotenoid biosynthetic process"/>
    <property type="evidence" value="ECO:0007669"/>
    <property type="project" value="UniProtKB-KW"/>
</dbReference>
<dbReference type="STRING" id="1397694.GCA_000702585_02758"/>
<evidence type="ECO:0000256" key="11">
    <source>
        <dbReference type="SAM" id="Phobius"/>
    </source>
</evidence>
<dbReference type="InterPro" id="IPR029044">
    <property type="entry name" value="Nucleotide-diphossugar_trans"/>
</dbReference>
<reference evidence="13 14" key="1">
    <citation type="submission" date="2018-06" db="EMBL/GenBank/DDBJ databases">
        <authorList>
            <consortium name="Pathogen Informatics"/>
            <person name="Doyle S."/>
        </authorList>
    </citation>
    <scope>NUCLEOTIDE SEQUENCE [LARGE SCALE GENOMIC DNA]</scope>
    <source>
        <strain evidence="13 14">NCTC13163</strain>
    </source>
</reference>
<keyword evidence="2" id="KW-1003">Cell membrane</keyword>
<sequence>MIIFSLTLLMLVFTLVNLLFLRPLTAPVSAPATAVCIPLRNEERNVPKLIASLKAALPAGCHVYLYEDRSEDKTYEVLLREIDNDERFTIFRGVPLPKGWAGKVHACHQLASRTAEPFLLFLDADVTIDHSFIGRMHGTLIREQAVFLSGFPRFPTPTWLGKLLIPMQHVLIAQHLPLFWRKVRHPAFAAANGMNVLVERKSYDDVGGHASIHDSLIDDIDLCREFKRRKKVTSLVQVSPYITCDMYATNEEVWNGFSKNVFKGMNESMGIALYFFMYYGIQLSAFVALLFRPDLLSLGGVLFVLLARLAIDLRSGGRFFWLHPFSLIAYLALLSSAVIRKWRRQPITWKGRMYP</sequence>
<keyword evidence="6 11" id="KW-0472">Membrane</keyword>
<evidence type="ECO:0000256" key="2">
    <source>
        <dbReference type="ARBA" id="ARBA00022475"/>
    </source>
</evidence>
<evidence type="ECO:0000256" key="4">
    <source>
        <dbReference type="ARBA" id="ARBA00022679"/>
    </source>
</evidence>
<dbReference type="Gene3D" id="3.90.550.10">
    <property type="entry name" value="Spore Coat Polysaccharide Biosynthesis Protein SpsA, Chain A"/>
    <property type="match status" value="1"/>
</dbReference>
<name>A0A377FVN1_9BACL</name>
<keyword evidence="11" id="KW-0812">Transmembrane</keyword>
<evidence type="ECO:0000256" key="10">
    <source>
        <dbReference type="ARBA" id="ARBA00040345"/>
    </source>
</evidence>
<evidence type="ECO:0000256" key="1">
    <source>
        <dbReference type="ARBA" id="ARBA00004236"/>
    </source>
</evidence>
<evidence type="ECO:0000313" key="14">
    <source>
        <dbReference type="Proteomes" id="UP000254060"/>
    </source>
</evidence>
<gene>
    <name evidence="13" type="ORF">NCTC13163_02270</name>
</gene>
<keyword evidence="5" id="KW-0125">Carotenoid biosynthesis</keyword>
<dbReference type="InterPro" id="IPR001173">
    <property type="entry name" value="Glyco_trans_2-like"/>
</dbReference>
<evidence type="ECO:0000256" key="6">
    <source>
        <dbReference type="ARBA" id="ARBA00023136"/>
    </source>
</evidence>
<dbReference type="EMBL" id="UGGP01000001">
    <property type="protein sequence ID" value="STO08892.1"/>
    <property type="molecule type" value="Genomic_DNA"/>
</dbReference>
<dbReference type="AlphaFoldDB" id="A0A377FVN1"/>
<dbReference type="Pfam" id="PF00535">
    <property type="entry name" value="Glycos_transf_2"/>
    <property type="match status" value="1"/>
</dbReference>
<accession>A0A377FVN1</accession>
<dbReference type="OrthoDB" id="9800276at2"/>
<dbReference type="GO" id="GO:0016757">
    <property type="term" value="F:glycosyltransferase activity"/>
    <property type="evidence" value="ECO:0007669"/>
    <property type="project" value="UniProtKB-KW"/>
</dbReference>
<evidence type="ECO:0000256" key="8">
    <source>
        <dbReference type="ARBA" id="ARBA00037904"/>
    </source>
</evidence>
<feature type="transmembrane region" description="Helical" evidence="11">
    <location>
        <begin position="295"/>
        <end position="313"/>
    </location>
</feature>
<comment type="function">
    <text evidence="7">Catalyzes the glycosylation of 4,4'-diaponeurosporenoate, i.e. the esterification of glucose at the C1'' position with the carboxyl group of 4,4'-diaponeurosporenic acid, to form glycosyl-4,4'-diaponeurosporenoate. This is a step in the biosynthesis of staphyloxanthin, an orange pigment present in most staphylococci strains.</text>
</comment>
<keyword evidence="3" id="KW-0328">Glycosyltransferase</keyword>
<dbReference type="Proteomes" id="UP000254060">
    <property type="component" value="Unassembled WGS sequence"/>
</dbReference>
<keyword evidence="4 13" id="KW-0808">Transferase</keyword>
<dbReference type="RefSeq" id="WP_029335780.1">
    <property type="nucleotide sequence ID" value="NZ_UGGP01000001.1"/>
</dbReference>
<organism evidence="13 14">
    <name type="scientific">Exiguobacterium aurantiacum</name>
    <dbReference type="NCBI Taxonomy" id="33987"/>
    <lineage>
        <taxon>Bacteria</taxon>
        <taxon>Bacillati</taxon>
        <taxon>Bacillota</taxon>
        <taxon>Bacilli</taxon>
        <taxon>Bacillales</taxon>
        <taxon>Bacillales Family XII. Incertae Sedis</taxon>
        <taxon>Exiguobacterium</taxon>
    </lineage>
</organism>
<keyword evidence="11" id="KW-1133">Transmembrane helix</keyword>
<feature type="transmembrane region" description="Helical" evidence="11">
    <location>
        <begin position="319"/>
        <end position="339"/>
    </location>
</feature>